<name>A0A8H5EEF6_FUSOX</name>
<gene>
    <name evidence="2" type="ORF">FOXYS1_11695</name>
</gene>
<dbReference type="AlphaFoldDB" id="A0A8H5EEF6"/>
<proteinExistence type="predicted"/>
<evidence type="ECO:0000313" key="3">
    <source>
        <dbReference type="Proteomes" id="UP000558688"/>
    </source>
</evidence>
<accession>A0A8H5EEF6</accession>
<sequence>SKADRIARLNQKRMNRMARQGEGDRHTTASITKHLVVGKRGMGKTNRR</sequence>
<evidence type="ECO:0000256" key="1">
    <source>
        <dbReference type="SAM" id="MobiDB-lite"/>
    </source>
</evidence>
<evidence type="ECO:0000313" key="2">
    <source>
        <dbReference type="EMBL" id="KAF5257765.1"/>
    </source>
</evidence>
<dbReference type="Proteomes" id="UP000558688">
    <property type="component" value="Unassembled WGS sequence"/>
</dbReference>
<dbReference type="EMBL" id="JAAFOW010002198">
    <property type="protein sequence ID" value="KAF5257765.1"/>
    <property type="molecule type" value="Genomic_DNA"/>
</dbReference>
<comment type="caution">
    <text evidence="2">The sequence shown here is derived from an EMBL/GenBank/DDBJ whole genome shotgun (WGS) entry which is preliminary data.</text>
</comment>
<organism evidence="2 3">
    <name type="scientific">Fusarium oxysporum</name>
    <name type="common">Fusarium vascular wilt</name>
    <dbReference type="NCBI Taxonomy" id="5507"/>
    <lineage>
        <taxon>Eukaryota</taxon>
        <taxon>Fungi</taxon>
        <taxon>Dikarya</taxon>
        <taxon>Ascomycota</taxon>
        <taxon>Pezizomycotina</taxon>
        <taxon>Sordariomycetes</taxon>
        <taxon>Hypocreomycetidae</taxon>
        <taxon>Hypocreales</taxon>
        <taxon>Nectriaceae</taxon>
        <taxon>Fusarium</taxon>
        <taxon>Fusarium oxysporum species complex</taxon>
    </lineage>
</organism>
<feature type="non-terminal residue" evidence="2">
    <location>
        <position position="1"/>
    </location>
</feature>
<feature type="region of interest" description="Disordered" evidence="1">
    <location>
        <begin position="1"/>
        <end position="29"/>
    </location>
</feature>
<protein>
    <submittedName>
        <fullName evidence="2">Uncharacterized protein</fullName>
    </submittedName>
</protein>
<reference evidence="2" key="1">
    <citation type="submission" date="2020-02" db="EMBL/GenBank/DDBJ databases">
        <title>Identification and distribution of gene clusters putatively required for synthesis of sphingolipid metabolism inhibitors in phylogenetically diverse species of the filamentous fungus Fusarium.</title>
        <authorList>
            <person name="Kim H.-S."/>
            <person name="Busman M."/>
            <person name="Brown D.W."/>
            <person name="Divon H."/>
            <person name="Uhlig S."/>
            <person name="Proctor R.H."/>
        </authorList>
    </citation>
    <scope>NUCLEOTIDE SEQUENCE [LARGE SCALE GENOMIC DNA]</scope>
    <source>
        <strain evidence="2">NRRL 39464</strain>
    </source>
</reference>